<dbReference type="InterPro" id="IPR003746">
    <property type="entry name" value="DUF167"/>
</dbReference>
<dbReference type="GO" id="GO:0005737">
    <property type="term" value="C:cytoplasm"/>
    <property type="evidence" value="ECO:0007669"/>
    <property type="project" value="TreeGrafter"/>
</dbReference>
<name>A0A4T0V3U2_9NEIS</name>
<evidence type="ECO:0000256" key="1">
    <source>
        <dbReference type="ARBA" id="ARBA00010364"/>
    </source>
</evidence>
<dbReference type="Proteomes" id="UP000308891">
    <property type="component" value="Unassembled WGS sequence"/>
</dbReference>
<evidence type="ECO:0000313" key="3">
    <source>
        <dbReference type="EMBL" id="TIC86199.1"/>
    </source>
</evidence>
<dbReference type="Gene3D" id="3.30.1200.10">
    <property type="entry name" value="YggU-like"/>
    <property type="match status" value="1"/>
</dbReference>
<comment type="caution">
    <text evidence="3">The sequence shown here is derived from an EMBL/GenBank/DDBJ whole genome shotgun (WGS) entry which is preliminary data.</text>
</comment>
<protein>
    <recommendedName>
        <fullName evidence="2">UPF0235 protein E5K04_03625</fullName>
    </recommendedName>
</protein>
<comment type="similarity">
    <text evidence="1 2">Belongs to the UPF0235 family.</text>
</comment>
<proteinExistence type="inferred from homology"/>
<dbReference type="PANTHER" id="PTHR13420:SF7">
    <property type="entry name" value="UPF0235 PROTEIN C15ORF40"/>
    <property type="match status" value="1"/>
</dbReference>
<dbReference type="NCBIfam" id="TIGR00251">
    <property type="entry name" value="DUF167 family protein"/>
    <property type="match status" value="1"/>
</dbReference>
<keyword evidence="4" id="KW-1185">Reference proteome</keyword>
<dbReference type="HAMAP" id="MF_00634">
    <property type="entry name" value="UPF0235"/>
    <property type="match status" value="1"/>
</dbReference>
<evidence type="ECO:0000256" key="2">
    <source>
        <dbReference type="HAMAP-Rule" id="MF_00634"/>
    </source>
</evidence>
<sequence length="98" mass="10593">MKPWLTPRPGGFRLTLYIQPGARKTECAGEHDGALKIRLAAPPVEGKANTALIAWLAKTLGAARRDVALVAGDKNRHKLIDVDTGLDANEIAHRLGYL</sequence>
<dbReference type="OrthoDB" id="9800587at2"/>
<evidence type="ECO:0000313" key="4">
    <source>
        <dbReference type="Proteomes" id="UP000308891"/>
    </source>
</evidence>
<dbReference type="SUPFAM" id="SSF69786">
    <property type="entry name" value="YggU-like"/>
    <property type="match status" value="1"/>
</dbReference>
<dbReference type="AlphaFoldDB" id="A0A4T0V3U2"/>
<accession>A0A4T0V3U2</accession>
<dbReference type="RefSeq" id="WP_136551545.1">
    <property type="nucleotide sequence ID" value="NZ_STGJ01000002.1"/>
</dbReference>
<dbReference type="InterPro" id="IPR036591">
    <property type="entry name" value="YggU-like_sf"/>
</dbReference>
<dbReference type="EMBL" id="STGJ01000002">
    <property type="protein sequence ID" value="TIC86199.1"/>
    <property type="molecule type" value="Genomic_DNA"/>
</dbReference>
<gene>
    <name evidence="3" type="ORF">E5K04_03625</name>
</gene>
<reference evidence="3 4" key="1">
    <citation type="submission" date="2019-04" db="EMBL/GenBank/DDBJ databases">
        <title>Crenobacter sp. nov.</title>
        <authorList>
            <person name="Shi S."/>
        </authorList>
    </citation>
    <scope>NUCLEOTIDE SEQUENCE [LARGE SCALE GENOMIC DNA]</scope>
    <source>
        <strain evidence="3 4">GY 70310</strain>
    </source>
</reference>
<dbReference type="PANTHER" id="PTHR13420">
    <property type="entry name" value="UPF0235 PROTEIN C15ORF40"/>
    <property type="match status" value="1"/>
</dbReference>
<dbReference type="SMART" id="SM01152">
    <property type="entry name" value="DUF167"/>
    <property type="match status" value="1"/>
</dbReference>
<dbReference type="Pfam" id="PF02594">
    <property type="entry name" value="DUF167"/>
    <property type="match status" value="1"/>
</dbReference>
<organism evidence="3 4">
    <name type="scientific">Crenobacter intestini</name>
    <dbReference type="NCBI Taxonomy" id="2563443"/>
    <lineage>
        <taxon>Bacteria</taxon>
        <taxon>Pseudomonadati</taxon>
        <taxon>Pseudomonadota</taxon>
        <taxon>Betaproteobacteria</taxon>
        <taxon>Neisseriales</taxon>
        <taxon>Neisseriaceae</taxon>
        <taxon>Crenobacter</taxon>
    </lineage>
</organism>